<gene>
    <name evidence="1" type="ORF">GMARGA_LOCUS44172</name>
</gene>
<sequence>QLKINPWRNHLIPEDNINQLLNLNDIIKEILEIELYNFINEIIKIDNKKHNCSKCNTKLPTLISINQESSFQQIALSENTNKAIIFRSYNPKKSSIELQKSKI</sequence>
<feature type="non-terminal residue" evidence="1">
    <location>
        <position position="103"/>
    </location>
</feature>
<comment type="caution">
    <text evidence="1">The sequence shown here is derived from an EMBL/GenBank/DDBJ whole genome shotgun (WGS) entry which is preliminary data.</text>
</comment>
<feature type="non-terminal residue" evidence="1">
    <location>
        <position position="1"/>
    </location>
</feature>
<protein>
    <submittedName>
        <fullName evidence="1">6020_t:CDS:1</fullName>
    </submittedName>
</protein>
<evidence type="ECO:0000313" key="1">
    <source>
        <dbReference type="EMBL" id="CAG8855351.1"/>
    </source>
</evidence>
<dbReference type="EMBL" id="CAJVQB010148447">
    <property type="protein sequence ID" value="CAG8855351.1"/>
    <property type="molecule type" value="Genomic_DNA"/>
</dbReference>
<keyword evidence="2" id="KW-1185">Reference proteome</keyword>
<name>A0ABN7XKM1_GIGMA</name>
<reference evidence="1 2" key="1">
    <citation type="submission" date="2021-06" db="EMBL/GenBank/DDBJ databases">
        <authorList>
            <person name="Kallberg Y."/>
            <person name="Tangrot J."/>
            <person name="Rosling A."/>
        </authorList>
    </citation>
    <scope>NUCLEOTIDE SEQUENCE [LARGE SCALE GENOMIC DNA]</scope>
    <source>
        <strain evidence="1 2">120-4 pot B 10/14</strain>
    </source>
</reference>
<dbReference type="Proteomes" id="UP000789901">
    <property type="component" value="Unassembled WGS sequence"/>
</dbReference>
<evidence type="ECO:0000313" key="2">
    <source>
        <dbReference type="Proteomes" id="UP000789901"/>
    </source>
</evidence>
<organism evidence="1 2">
    <name type="scientific">Gigaspora margarita</name>
    <dbReference type="NCBI Taxonomy" id="4874"/>
    <lineage>
        <taxon>Eukaryota</taxon>
        <taxon>Fungi</taxon>
        <taxon>Fungi incertae sedis</taxon>
        <taxon>Mucoromycota</taxon>
        <taxon>Glomeromycotina</taxon>
        <taxon>Glomeromycetes</taxon>
        <taxon>Diversisporales</taxon>
        <taxon>Gigasporaceae</taxon>
        <taxon>Gigaspora</taxon>
    </lineage>
</organism>
<proteinExistence type="predicted"/>
<accession>A0ABN7XKM1</accession>